<organism evidence="2 3">
    <name type="scientific">Candidatus Thiomargarita nelsonii</name>
    <dbReference type="NCBI Taxonomy" id="1003181"/>
    <lineage>
        <taxon>Bacteria</taxon>
        <taxon>Pseudomonadati</taxon>
        <taxon>Pseudomonadota</taxon>
        <taxon>Gammaproteobacteria</taxon>
        <taxon>Thiotrichales</taxon>
        <taxon>Thiotrichaceae</taxon>
        <taxon>Thiomargarita</taxon>
    </lineage>
</organism>
<dbReference type="GO" id="GO:0004197">
    <property type="term" value="F:cysteine-type endopeptidase activity"/>
    <property type="evidence" value="ECO:0007669"/>
    <property type="project" value="InterPro"/>
</dbReference>
<dbReference type="EMBL" id="LUTY01001101">
    <property type="protein sequence ID" value="OAD22209.1"/>
    <property type="molecule type" value="Genomic_DNA"/>
</dbReference>
<comment type="caution">
    <text evidence="2">The sequence shown here is derived from an EMBL/GenBank/DDBJ whole genome shotgun (WGS) entry which is preliminary data.</text>
</comment>
<dbReference type="Gene3D" id="3.40.50.1460">
    <property type="match status" value="1"/>
</dbReference>
<evidence type="ECO:0000259" key="1">
    <source>
        <dbReference type="Pfam" id="PF00656"/>
    </source>
</evidence>
<sequence>MENAINHFGKKLHGGAVGLFYYSGHGVQYAGNNYLIPIGAISSISSAEQLKYKTVNAGYVLGAMANAGNQLNLVILDACRDNPFRGFSRNMQRGLARMQESGAEGTLIAYATSPGNTALDGIGRNSPYTKYLLRFMQAPNLPVELLFKKVRVAVKQETHGKQTPWYEASIEGDFYFVKKGYNRASAFETPLPKDNPLFEGYQFLKAEQWDRAERKFNQASRQMPRSPAPWYWKARLALARGNKHVSLNYLEEVFKRDPKHVQSLALKIKVLLLLGGRNMKKAKQLANSIHHSSPALKQWISCHESRSSLI</sequence>
<dbReference type="Proteomes" id="UP000076962">
    <property type="component" value="Unassembled WGS sequence"/>
</dbReference>
<dbReference type="SUPFAM" id="SSF48452">
    <property type="entry name" value="TPR-like"/>
    <property type="match status" value="1"/>
</dbReference>
<accession>A0A176S2T6</accession>
<evidence type="ECO:0000313" key="2">
    <source>
        <dbReference type="EMBL" id="OAD22209.1"/>
    </source>
</evidence>
<feature type="domain" description="Peptidase C14 caspase" evidence="1">
    <location>
        <begin position="1"/>
        <end position="175"/>
    </location>
</feature>
<evidence type="ECO:0000313" key="3">
    <source>
        <dbReference type="Proteomes" id="UP000076962"/>
    </source>
</evidence>
<dbReference type="InterPro" id="IPR011990">
    <property type="entry name" value="TPR-like_helical_dom_sf"/>
</dbReference>
<protein>
    <submittedName>
        <fullName evidence="2">Peptidase C14 caspase catalytic subunit p20</fullName>
    </submittedName>
</protein>
<proteinExistence type="predicted"/>
<dbReference type="InterPro" id="IPR011600">
    <property type="entry name" value="Pept_C14_caspase"/>
</dbReference>
<dbReference type="Pfam" id="PF00656">
    <property type="entry name" value="Peptidase_C14"/>
    <property type="match status" value="1"/>
</dbReference>
<dbReference type="PATRIC" id="fig|1003181.4.peg.2756"/>
<keyword evidence="3" id="KW-1185">Reference proteome</keyword>
<dbReference type="Gene3D" id="1.25.40.10">
    <property type="entry name" value="Tetratricopeptide repeat domain"/>
    <property type="match status" value="1"/>
</dbReference>
<dbReference type="AlphaFoldDB" id="A0A176S2T6"/>
<dbReference type="PANTHER" id="PTHR22576">
    <property type="entry name" value="MUCOSA ASSOCIATED LYMPHOID TISSUE LYMPHOMA TRANSLOCATION PROTEIN 1/PARACASPASE"/>
    <property type="match status" value="1"/>
</dbReference>
<name>A0A176S2T6_9GAMM</name>
<dbReference type="InterPro" id="IPR029030">
    <property type="entry name" value="Caspase-like_dom_sf"/>
</dbReference>
<reference evidence="2 3" key="1">
    <citation type="submission" date="2016-05" db="EMBL/GenBank/DDBJ databases">
        <title>Single-cell genome of chain-forming Candidatus Thiomargarita nelsonii and comparison to other large sulfur-oxidizing bacteria.</title>
        <authorList>
            <person name="Winkel M."/>
            <person name="Salman V."/>
            <person name="Woyke T."/>
            <person name="Schulz-Vogt H."/>
            <person name="Richter M."/>
            <person name="Flood B."/>
            <person name="Bailey J."/>
            <person name="Amann R."/>
            <person name="Mussmann M."/>
        </authorList>
    </citation>
    <scope>NUCLEOTIDE SEQUENCE [LARGE SCALE GENOMIC DNA]</scope>
    <source>
        <strain evidence="2 3">THI036</strain>
    </source>
</reference>
<dbReference type="InterPro" id="IPR052039">
    <property type="entry name" value="Caspase-related_regulators"/>
</dbReference>
<gene>
    <name evidence="2" type="ORF">THIOM_001995</name>
</gene>
<dbReference type="SUPFAM" id="SSF52129">
    <property type="entry name" value="Caspase-like"/>
    <property type="match status" value="1"/>
</dbReference>
<dbReference type="PANTHER" id="PTHR22576:SF37">
    <property type="entry name" value="MUCOSA-ASSOCIATED LYMPHOID TISSUE LYMPHOMA TRANSLOCATION PROTEIN 1"/>
    <property type="match status" value="1"/>
</dbReference>
<dbReference type="GO" id="GO:0006508">
    <property type="term" value="P:proteolysis"/>
    <property type="evidence" value="ECO:0007669"/>
    <property type="project" value="InterPro"/>
</dbReference>